<evidence type="ECO:0000313" key="1">
    <source>
        <dbReference type="EMBL" id="KAL1263335.1"/>
    </source>
</evidence>
<accession>A0ABR3MFG5</accession>
<proteinExistence type="predicted"/>
<dbReference type="Proteomes" id="UP001558613">
    <property type="component" value="Unassembled WGS sequence"/>
</dbReference>
<gene>
    <name evidence="1" type="ORF">QQF64_006074</name>
</gene>
<dbReference type="EMBL" id="JAYMGO010000013">
    <property type="protein sequence ID" value="KAL1263335.1"/>
    <property type="molecule type" value="Genomic_DNA"/>
</dbReference>
<dbReference type="PROSITE" id="PS51257">
    <property type="entry name" value="PROKAR_LIPOPROTEIN"/>
    <property type="match status" value="1"/>
</dbReference>
<comment type="caution">
    <text evidence="1">The sequence shown here is derived from an EMBL/GenBank/DDBJ whole genome shotgun (WGS) entry which is preliminary data.</text>
</comment>
<evidence type="ECO:0000313" key="2">
    <source>
        <dbReference type="Proteomes" id="UP001558613"/>
    </source>
</evidence>
<name>A0ABR3MFG5_9TELE</name>
<organism evidence="1 2">
    <name type="scientific">Cirrhinus molitorella</name>
    <name type="common">mud carp</name>
    <dbReference type="NCBI Taxonomy" id="172907"/>
    <lineage>
        <taxon>Eukaryota</taxon>
        <taxon>Metazoa</taxon>
        <taxon>Chordata</taxon>
        <taxon>Craniata</taxon>
        <taxon>Vertebrata</taxon>
        <taxon>Euteleostomi</taxon>
        <taxon>Actinopterygii</taxon>
        <taxon>Neopterygii</taxon>
        <taxon>Teleostei</taxon>
        <taxon>Ostariophysi</taxon>
        <taxon>Cypriniformes</taxon>
        <taxon>Cyprinidae</taxon>
        <taxon>Labeoninae</taxon>
        <taxon>Labeonini</taxon>
        <taxon>Cirrhinus</taxon>
    </lineage>
</organism>
<keyword evidence="2" id="KW-1185">Reference proteome</keyword>
<reference evidence="1 2" key="1">
    <citation type="submission" date="2023-09" db="EMBL/GenBank/DDBJ databases">
        <authorList>
            <person name="Wang M."/>
        </authorList>
    </citation>
    <scope>NUCLEOTIDE SEQUENCE [LARGE SCALE GENOMIC DNA]</scope>
    <source>
        <strain evidence="1">GT-2023</strain>
        <tissue evidence="1">Liver</tissue>
    </source>
</reference>
<sequence>MLDLLRVSSLFPSSGWSAGCVSSAHWEESYPPAKASFDSPQTAERLLFTRVPYSLAFSRILVCPSVLNFLQTCLFFSRLCVCLKAGPGNAQKTSVSARRGLSECGTGAALADPLLLLLLSGQASSTGL</sequence>
<protein>
    <submittedName>
        <fullName evidence="1">Uncharacterized protein</fullName>
    </submittedName>
</protein>